<accession>A0A382Z8D3</accession>
<dbReference type="SUPFAM" id="SSF53187">
    <property type="entry name" value="Zn-dependent exopeptidases"/>
    <property type="match status" value="1"/>
</dbReference>
<protein>
    <recommendedName>
        <fullName evidence="2">Amidohydrolase</fullName>
    </recommendedName>
</protein>
<feature type="non-terminal residue" evidence="1">
    <location>
        <position position="93"/>
    </location>
</feature>
<organism evidence="1">
    <name type="scientific">marine metagenome</name>
    <dbReference type="NCBI Taxonomy" id="408172"/>
    <lineage>
        <taxon>unclassified sequences</taxon>
        <taxon>metagenomes</taxon>
        <taxon>ecological metagenomes</taxon>
    </lineage>
</organism>
<gene>
    <name evidence="1" type="ORF">METZ01_LOCUS444610</name>
</gene>
<dbReference type="EMBL" id="UINC01181848">
    <property type="protein sequence ID" value="SVD91756.1"/>
    <property type="molecule type" value="Genomic_DNA"/>
</dbReference>
<dbReference type="AlphaFoldDB" id="A0A382Z8D3"/>
<sequence>MSTLEDLKAKAQAAIDDRAEWLIRNARTILDNPEPGFHEIKTSRFVSEKMSELGIDHESGIALTGLKGVVQGGKPGPTVAVIGELDSLRVLDH</sequence>
<reference evidence="1" key="1">
    <citation type="submission" date="2018-05" db="EMBL/GenBank/DDBJ databases">
        <authorList>
            <person name="Lanie J.A."/>
            <person name="Ng W.-L."/>
            <person name="Kazmierczak K.M."/>
            <person name="Andrzejewski T.M."/>
            <person name="Davidsen T.M."/>
            <person name="Wayne K.J."/>
            <person name="Tettelin H."/>
            <person name="Glass J.I."/>
            <person name="Rusch D."/>
            <person name="Podicherti R."/>
            <person name="Tsui H.-C.T."/>
            <person name="Winkler M.E."/>
        </authorList>
    </citation>
    <scope>NUCLEOTIDE SEQUENCE</scope>
</reference>
<evidence type="ECO:0000313" key="1">
    <source>
        <dbReference type="EMBL" id="SVD91756.1"/>
    </source>
</evidence>
<evidence type="ECO:0008006" key="2">
    <source>
        <dbReference type="Google" id="ProtNLM"/>
    </source>
</evidence>
<dbReference type="Gene3D" id="3.40.630.10">
    <property type="entry name" value="Zn peptidases"/>
    <property type="match status" value="1"/>
</dbReference>
<name>A0A382Z8D3_9ZZZZ</name>
<proteinExistence type="predicted"/>